<gene>
    <name evidence="2" type="ORF">HPB48_000715</name>
</gene>
<evidence type="ECO:0000313" key="2">
    <source>
        <dbReference type="EMBL" id="KAH9376132.1"/>
    </source>
</evidence>
<dbReference type="EMBL" id="JABSTR010000007">
    <property type="protein sequence ID" value="KAH9376132.1"/>
    <property type="molecule type" value="Genomic_DNA"/>
</dbReference>
<accession>A0A9J6GPP0</accession>
<keyword evidence="3" id="KW-1185">Reference proteome</keyword>
<organism evidence="2 3">
    <name type="scientific">Haemaphysalis longicornis</name>
    <name type="common">Bush tick</name>
    <dbReference type="NCBI Taxonomy" id="44386"/>
    <lineage>
        <taxon>Eukaryota</taxon>
        <taxon>Metazoa</taxon>
        <taxon>Ecdysozoa</taxon>
        <taxon>Arthropoda</taxon>
        <taxon>Chelicerata</taxon>
        <taxon>Arachnida</taxon>
        <taxon>Acari</taxon>
        <taxon>Parasitiformes</taxon>
        <taxon>Ixodida</taxon>
        <taxon>Ixodoidea</taxon>
        <taxon>Ixodidae</taxon>
        <taxon>Haemaphysalinae</taxon>
        <taxon>Haemaphysalis</taxon>
    </lineage>
</organism>
<sequence>MTLGDRPPNSIKELLKHFTDITSNLKQELDEVKKSIGFINSTFEVLHGTKQELENLKQDNSALKKEKDDQAVSLLSVTKELTDLKQYTRKNNLEINGIPKEENESLV</sequence>
<proteinExistence type="predicted"/>
<evidence type="ECO:0000256" key="1">
    <source>
        <dbReference type="SAM" id="Coils"/>
    </source>
</evidence>
<name>A0A9J6GPP0_HAELO</name>
<dbReference type="AlphaFoldDB" id="A0A9J6GPP0"/>
<comment type="caution">
    <text evidence="2">The sequence shown here is derived from an EMBL/GenBank/DDBJ whole genome shotgun (WGS) entry which is preliminary data.</text>
</comment>
<dbReference type="OrthoDB" id="8196581at2759"/>
<feature type="coiled-coil region" evidence="1">
    <location>
        <begin position="46"/>
        <end position="73"/>
    </location>
</feature>
<dbReference type="Proteomes" id="UP000821853">
    <property type="component" value="Chromosome 5"/>
</dbReference>
<dbReference type="VEuPathDB" id="VectorBase:HLOH_059121"/>
<reference evidence="2 3" key="1">
    <citation type="journal article" date="2020" name="Cell">
        <title>Large-Scale Comparative Analyses of Tick Genomes Elucidate Their Genetic Diversity and Vector Capacities.</title>
        <authorList>
            <consortium name="Tick Genome and Microbiome Consortium (TIGMIC)"/>
            <person name="Jia N."/>
            <person name="Wang J."/>
            <person name="Shi W."/>
            <person name="Du L."/>
            <person name="Sun Y."/>
            <person name="Zhan W."/>
            <person name="Jiang J.F."/>
            <person name="Wang Q."/>
            <person name="Zhang B."/>
            <person name="Ji P."/>
            <person name="Bell-Sakyi L."/>
            <person name="Cui X.M."/>
            <person name="Yuan T.T."/>
            <person name="Jiang B.G."/>
            <person name="Yang W.F."/>
            <person name="Lam T.T."/>
            <person name="Chang Q.C."/>
            <person name="Ding S.J."/>
            <person name="Wang X.J."/>
            <person name="Zhu J.G."/>
            <person name="Ruan X.D."/>
            <person name="Zhao L."/>
            <person name="Wei J.T."/>
            <person name="Ye R.Z."/>
            <person name="Que T.C."/>
            <person name="Du C.H."/>
            <person name="Zhou Y.H."/>
            <person name="Cheng J.X."/>
            <person name="Dai P.F."/>
            <person name="Guo W.B."/>
            <person name="Han X.H."/>
            <person name="Huang E.J."/>
            <person name="Li L.F."/>
            <person name="Wei W."/>
            <person name="Gao Y.C."/>
            <person name="Liu J.Z."/>
            <person name="Shao H.Z."/>
            <person name="Wang X."/>
            <person name="Wang C.C."/>
            <person name="Yang T.C."/>
            <person name="Huo Q.B."/>
            <person name="Li W."/>
            <person name="Chen H.Y."/>
            <person name="Chen S.E."/>
            <person name="Zhou L.G."/>
            <person name="Ni X.B."/>
            <person name="Tian J.H."/>
            <person name="Sheng Y."/>
            <person name="Liu T."/>
            <person name="Pan Y.S."/>
            <person name="Xia L.Y."/>
            <person name="Li J."/>
            <person name="Zhao F."/>
            <person name="Cao W.C."/>
        </authorList>
    </citation>
    <scope>NUCLEOTIDE SEQUENCE [LARGE SCALE GENOMIC DNA]</scope>
    <source>
        <strain evidence="2">HaeL-2018</strain>
    </source>
</reference>
<keyword evidence="1" id="KW-0175">Coiled coil</keyword>
<protein>
    <submittedName>
        <fullName evidence="2">Uncharacterized protein</fullName>
    </submittedName>
</protein>
<evidence type="ECO:0000313" key="3">
    <source>
        <dbReference type="Proteomes" id="UP000821853"/>
    </source>
</evidence>